<feature type="transmembrane region" description="Helical" evidence="1">
    <location>
        <begin position="40"/>
        <end position="62"/>
    </location>
</feature>
<evidence type="ECO:0000313" key="3">
    <source>
        <dbReference type="Proteomes" id="UP001163739"/>
    </source>
</evidence>
<keyword evidence="1" id="KW-0472">Membrane</keyword>
<keyword evidence="1" id="KW-1133">Transmembrane helix</keyword>
<organism evidence="2 3">
    <name type="scientific">Alkalimarinus alittae</name>
    <dbReference type="NCBI Taxonomy" id="2961619"/>
    <lineage>
        <taxon>Bacteria</taxon>
        <taxon>Pseudomonadati</taxon>
        <taxon>Pseudomonadota</taxon>
        <taxon>Gammaproteobacteria</taxon>
        <taxon>Alteromonadales</taxon>
        <taxon>Alteromonadaceae</taxon>
        <taxon>Alkalimarinus</taxon>
    </lineage>
</organism>
<feature type="transmembrane region" description="Helical" evidence="1">
    <location>
        <begin position="6"/>
        <end position="28"/>
    </location>
</feature>
<proteinExistence type="predicted"/>
<accession>A0ABY6N1N8</accession>
<dbReference type="Proteomes" id="UP001163739">
    <property type="component" value="Chromosome"/>
</dbReference>
<name>A0ABY6N1N8_9ALTE</name>
<keyword evidence="1" id="KW-0812">Transmembrane</keyword>
<sequence length="118" mass="13085">MDIKVAVGFFLVSAFMLVTVSFVLIKLLRKFMKPKNINGNFTNALTASEILSASLLVFMQMLMFTSVHTLPGSWVAQISEGFGGKVAVGVLMMILFPPMVHVLDRYVWFSKKGKTPPL</sequence>
<evidence type="ECO:0000313" key="2">
    <source>
        <dbReference type="EMBL" id="UZE95914.1"/>
    </source>
</evidence>
<keyword evidence="3" id="KW-1185">Reference proteome</keyword>
<dbReference type="RefSeq" id="WP_265047397.1">
    <property type="nucleotide sequence ID" value="NZ_CP100390.1"/>
</dbReference>
<gene>
    <name evidence="2" type="ORF">NKI27_17990</name>
</gene>
<evidence type="ECO:0000256" key="1">
    <source>
        <dbReference type="SAM" id="Phobius"/>
    </source>
</evidence>
<feature type="transmembrane region" description="Helical" evidence="1">
    <location>
        <begin position="82"/>
        <end position="103"/>
    </location>
</feature>
<dbReference type="EMBL" id="CP100390">
    <property type="protein sequence ID" value="UZE95914.1"/>
    <property type="molecule type" value="Genomic_DNA"/>
</dbReference>
<reference evidence="2" key="1">
    <citation type="submission" date="2022-06" db="EMBL/GenBank/DDBJ databases">
        <title>Alkalimarinus sp. nov., isolated from gut of a Alitta virens.</title>
        <authorList>
            <person name="Yang A.I."/>
            <person name="Shin N.-R."/>
        </authorList>
    </citation>
    <scope>NUCLEOTIDE SEQUENCE</scope>
    <source>
        <strain evidence="2">A2M4</strain>
    </source>
</reference>
<protein>
    <submittedName>
        <fullName evidence="2">Uncharacterized protein</fullName>
    </submittedName>
</protein>